<feature type="compositionally biased region" description="Polar residues" evidence="1">
    <location>
        <begin position="221"/>
        <end position="237"/>
    </location>
</feature>
<reference evidence="3" key="1">
    <citation type="journal article" date="2017" name="bioRxiv">
        <title>Comparative analysis of the genomes of Stylophora pistillata and Acropora digitifera provides evidence for extensive differences between species of corals.</title>
        <authorList>
            <person name="Voolstra C.R."/>
            <person name="Li Y."/>
            <person name="Liew Y.J."/>
            <person name="Baumgarten S."/>
            <person name="Zoccola D."/>
            <person name="Flot J.-F."/>
            <person name="Tambutte S."/>
            <person name="Allemand D."/>
            <person name="Aranda M."/>
        </authorList>
    </citation>
    <scope>NUCLEOTIDE SEQUENCE [LARGE SCALE GENOMIC DNA]</scope>
</reference>
<evidence type="ECO:0000313" key="2">
    <source>
        <dbReference type="EMBL" id="PFX27160.1"/>
    </source>
</evidence>
<dbReference type="AlphaFoldDB" id="A0A2B4SEB4"/>
<dbReference type="EMBL" id="LSMT01000109">
    <property type="protein sequence ID" value="PFX27160.1"/>
    <property type="molecule type" value="Genomic_DNA"/>
</dbReference>
<feature type="region of interest" description="Disordered" evidence="1">
    <location>
        <begin position="191"/>
        <end position="243"/>
    </location>
</feature>
<feature type="region of interest" description="Disordered" evidence="1">
    <location>
        <begin position="1"/>
        <end position="38"/>
    </location>
</feature>
<evidence type="ECO:0000256" key="1">
    <source>
        <dbReference type="SAM" id="MobiDB-lite"/>
    </source>
</evidence>
<gene>
    <name evidence="2" type="ORF">AWC38_SpisGene8111</name>
</gene>
<evidence type="ECO:0000313" key="3">
    <source>
        <dbReference type="Proteomes" id="UP000225706"/>
    </source>
</evidence>
<protein>
    <submittedName>
        <fullName evidence="2">Uncharacterized protein</fullName>
    </submittedName>
</protein>
<name>A0A2B4SEB4_STYPI</name>
<proteinExistence type="predicted"/>
<keyword evidence="3" id="KW-1185">Reference proteome</keyword>
<feature type="compositionally biased region" description="Polar residues" evidence="1">
    <location>
        <begin position="202"/>
        <end position="211"/>
    </location>
</feature>
<dbReference type="Proteomes" id="UP000225706">
    <property type="component" value="Unassembled WGS sequence"/>
</dbReference>
<sequence>MWVQLKKSRLDDGQKPSTPRSNEQLNSQQSRYSAKEPVELPSIAAIDNSTPNKSHFEEECTSILTSTPQAKECSSVSSRQQQTHESNQEFGELFPIAAKRPLLKEEHNVDVHVKVQWSSKEKERKLPKDLESLGKMRTQELLSLKFTRENPREHICKSCLALLEKRRGLVENLSKIEKELQELFDRPASTINEHPELKGSGPTVTNVGSTLKKSRLDDGQVPSTPRSNEQLNSQESRYSAKEPVELPSIAAIDNSTPNKSHFEEECTSILTSTPQAKGCSSVSSRQQQTHESNQEFGELFPIAAKRPLLKEKHNVDVHVKVQWSSKEKERKLPKDLESLGKMRSTVISTHISIRQNKIFVADSQTNKTGVFVRKHVG</sequence>
<organism evidence="2 3">
    <name type="scientific">Stylophora pistillata</name>
    <name type="common">Smooth cauliflower coral</name>
    <dbReference type="NCBI Taxonomy" id="50429"/>
    <lineage>
        <taxon>Eukaryota</taxon>
        <taxon>Metazoa</taxon>
        <taxon>Cnidaria</taxon>
        <taxon>Anthozoa</taxon>
        <taxon>Hexacorallia</taxon>
        <taxon>Scleractinia</taxon>
        <taxon>Astrocoeniina</taxon>
        <taxon>Pocilloporidae</taxon>
        <taxon>Stylophora</taxon>
    </lineage>
</organism>
<accession>A0A2B4SEB4</accession>
<feature type="compositionally biased region" description="Polar residues" evidence="1">
    <location>
        <begin position="15"/>
        <end position="32"/>
    </location>
</feature>
<comment type="caution">
    <text evidence="2">The sequence shown here is derived from an EMBL/GenBank/DDBJ whole genome shotgun (WGS) entry which is preliminary data.</text>
</comment>